<dbReference type="InterPro" id="IPR005829">
    <property type="entry name" value="Sugar_transporter_CS"/>
</dbReference>
<dbReference type="InterPro" id="IPR036259">
    <property type="entry name" value="MFS_trans_sf"/>
</dbReference>
<dbReference type="EMBL" id="HBHR01003168">
    <property type="protein sequence ID" value="CAD9858922.1"/>
    <property type="molecule type" value="Transcribed_RNA"/>
</dbReference>
<gene>
    <name evidence="9" type="ORF">FJAP1339_LOCUS1441</name>
</gene>
<feature type="transmembrane region" description="Helical" evidence="6">
    <location>
        <begin position="455"/>
        <end position="473"/>
    </location>
</feature>
<evidence type="ECO:0000256" key="1">
    <source>
        <dbReference type="ARBA" id="ARBA00004141"/>
    </source>
</evidence>
<dbReference type="SUPFAM" id="SSF103473">
    <property type="entry name" value="MFS general substrate transporter"/>
    <property type="match status" value="1"/>
</dbReference>
<protein>
    <recommendedName>
        <fullName evidence="8">Major facilitator superfamily (MFS) profile domain-containing protein</fullName>
    </recommendedName>
</protein>
<feature type="transmembrane region" description="Helical" evidence="6">
    <location>
        <begin position="379"/>
        <end position="403"/>
    </location>
</feature>
<evidence type="ECO:0000256" key="7">
    <source>
        <dbReference type="SAM" id="SignalP"/>
    </source>
</evidence>
<dbReference type="GO" id="GO:0022857">
    <property type="term" value="F:transmembrane transporter activity"/>
    <property type="evidence" value="ECO:0007669"/>
    <property type="project" value="InterPro"/>
</dbReference>
<dbReference type="AlphaFoldDB" id="A0A7S2XVI5"/>
<dbReference type="InterPro" id="IPR011701">
    <property type="entry name" value="MFS"/>
</dbReference>
<dbReference type="PANTHER" id="PTHR23504">
    <property type="entry name" value="MAJOR FACILITATOR SUPERFAMILY DOMAIN-CONTAINING PROTEIN 10"/>
    <property type="match status" value="1"/>
</dbReference>
<evidence type="ECO:0000256" key="3">
    <source>
        <dbReference type="ARBA" id="ARBA00022692"/>
    </source>
</evidence>
<dbReference type="PANTHER" id="PTHR23504:SF15">
    <property type="entry name" value="MAJOR FACILITATOR SUPERFAMILY (MFS) PROFILE DOMAIN-CONTAINING PROTEIN"/>
    <property type="match status" value="1"/>
</dbReference>
<feature type="transmembrane region" description="Helical" evidence="6">
    <location>
        <begin position="424"/>
        <end position="443"/>
    </location>
</feature>
<comment type="subcellular location">
    <subcellularLocation>
        <location evidence="1">Membrane</location>
        <topology evidence="1">Multi-pass membrane protein</topology>
    </subcellularLocation>
</comment>
<reference evidence="9" key="1">
    <citation type="submission" date="2021-01" db="EMBL/GenBank/DDBJ databases">
        <authorList>
            <person name="Corre E."/>
            <person name="Pelletier E."/>
            <person name="Niang G."/>
            <person name="Scheremetjew M."/>
            <person name="Finn R."/>
            <person name="Kale V."/>
            <person name="Holt S."/>
            <person name="Cochrane G."/>
            <person name="Meng A."/>
            <person name="Brown T."/>
            <person name="Cohen L."/>
        </authorList>
    </citation>
    <scope>NUCLEOTIDE SEQUENCE</scope>
    <source>
        <strain evidence="9">CCMP1661</strain>
    </source>
</reference>
<dbReference type="PROSITE" id="PS50850">
    <property type="entry name" value="MFS"/>
    <property type="match status" value="1"/>
</dbReference>
<dbReference type="Pfam" id="PF07690">
    <property type="entry name" value="MFS_1"/>
    <property type="match status" value="1"/>
</dbReference>
<keyword evidence="3 6" id="KW-0812">Transmembrane</keyword>
<feature type="transmembrane region" description="Helical" evidence="6">
    <location>
        <begin position="355"/>
        <end position="373"/>
    </location>
</feature>
<keyword evidence="5 6" id="KW-0472">Membrane</keyword>
<keyword evidence="2" id="KW-0813">Transport</keyword>
<evidence type="ECO:0000256" key="4">
    <source>
        <dbReference type="ARBA" id="ARBA00022989"/>
    </source>
</evidence>
<feature type="transmembrane region" description="Helical" evidence="6">
    <location>
        <begin position="322"/>
        <end position="343"/>
    </location>
</feature>
<dbReference type="InterPro" id="IPR001958">
    <property type="entry name" value="Tet-R_TetA/multi-R_MdtG-like"/>
</dbReference>
<dbReference type="GO" id="GO:0016020">
    <property type="term" value="C:membrane"/>
    <property type="evidence" value="ECO:0007669"/>
    <property type="project" value="UniProtKB-SubCell"/>
</dbReference>
<feature type="signal peptide" evidence="7">
    <location>
        <begin position="1"/>
        <end position="31"/>
    </location>
</feature>
<evidence type="ECO:0000256" key="5">
    <source>
        <dbReference type="ARBA" id="ARBA00023136"/>
    </source>
</evidence>
<keyword evidence="4 6" id="KW-1133">Transmembrane helix</keyword>
<evidence type="ECO:0000256" key="2">
    <source>
        <dbReference type="ARBA" id="ARBA00022448"/>
    </source>
</evidence>
<keyword evidence="7" id="KW-0732">Signal</keyword>
<dbReference type="PROSITE" id="PS00216">
    <property type="entry name" value="SUGAR_TRANSPORT_1"/>
    <property type="match status" value="1"/>
</dbReference>
<evidence type="ECO:0000259" key="8">
    <source>
        <dbReference type="PROSITE" id="PS50850"/>
    </source>
</evidence>
<evidence type="ECO:0000313" key="9">
    <source>
        <dbReference type="EMBL" id="CAD9858922.1"/>
    </source>
</evidence>
<feature type="transmembrane region" description="Helical" evidence="6">
    <location>
        <begin position="115"/>
        <end position="137"/>
    </location>
</feature>
<organism evidence="9">
    <name type="scientific">Fibrocapsa japonica</name>
    <dbReference type="NCBI Taxonomy" id="94617"/>
    <lineage>
        <taxon>Eukaryota</taxon>
        <taxon>Sar</taxon>
        <taxon>Stramenopiles</taxon>
        <taxon>Ochrophyta</taxon>
        <taxon>Raphidophyceae</taxon>
        <taxon>Chattonellales</taxon>
        <taxon>Chattonellaceae</taxon>
        <taxon>Fibrocapsa</taxon>
    </lineage>
</organism>
<sequence>MVRAKKAVQPTKRLLLVLLTVMCFTTRQSFGASHMPTSKKKAARISADLEKAYCEKQYSSIEPQDDNKEISLVWPISTYFIHSVGCALVYPALPRVVNEIVSGGESVTFQSAGTYGLLTGLMGLCGFLTVSGAGTLSDQFGRKPFLILSAIGLGMNYLAACFGKSVWILFLGAMIAGSTQFMQCIGNAFVADVVRPEKLPEALALFIGIGKGASFMLGIPLGGVLSHFCGYRAPIYAATGLCVLNLVYMVTALPEPLSRAARNIRRSKRGTKVDLRGASPLGALKMVKRSPLITSLCAIYLCSTLATTATVVNWVNYCQYKYGWGAAHIGLYLTVASLLFGALPRMVIPKLGVRNSITCGLLMQALGQLVLFFTPPGRWPLLLVGTVFNCLGAAADPALLGLLTNQVPASEVGALQGACETIRALTISVGNPIMAHIFGFFISDKRSIKVPGADLVVASILLFISSATARAVLYGHHNDIIYEVQAPVAPETRVARK</sequence>
<feature type="transmembrane region" description="Helical" evidence="6">
    <location>
        <begin position="233"/>
        <end position="253"/>
    </location>
</feature>
<dbReference type="InterPro" id="IPR020846">
    <property type="entry name" value="MFS_dom"/>
</dbReference>
<feature type="transmembrane region" description="Helical" evidence="6">
    <location>
        <begin position="202"/>
        <end position="221"/>
    </location>
</feature>
<dbReference type="Gene3D" id="1.20.1250.20">
    <property type="entry name" value="MFS general substrate transporter like domains"/>
    <property type="match status" value="1"/>
</dbReference>
<feature type="transmembrane region" description="Helical" evidence="6">
    <location>
        <begin position="292"/>
        <end position="316"/>
    </location>
</feature>
<dbReference type="PRINTS" id="PR01035">
    <property type="entry name" value="TCRTETA"/>
</dbReference>
<accession>A0A7S2XVI5</accession>
<evidence type="ECO:0000256" key="6">
    <source>
        <dbReference type="SAM" id="Phobius"/>
    </source>
</evidence>
<proteinExistence type="predicted"/>
<name>A0A7S2XVI5_9STRA</name>
<feature type="chain" id="PRO_5030874474" description="Major facilitator superfamily (MFS) profile domain-containing protein" evidence="7">
    <location>
        <begin position="32"/>
        <end position="497"/>
    </location>
</feature>
<feature type="domain" description="Major facilitator superfamily (MFS) profile" evidence="8">
    <location>
        <begin position="71"/>
        <end position="470"/>
    </location>
</feature>